<gene>
    <name evidence="6" type="ORF">GCM10022239_05850</name>
</gene>
<evidence type="ECO:0000256" key="1">
    <source>
        <dbReference type="ARBA" id="ARBA00023002"/>
    </source>
</evidence>
<dbReference type="InterPro" id="IPR000683">
    <property type="entry name" value="Gfo/Idh/MocA-like_OxRdtase_N"/>
</dbReference>
<feature type="domain" description="Gfo/Idh/MocA-like oxidoreductase N-terminal" evidence="4">
    <location>
        <begin position="8"/>
        <end position="122"/>
    </location>
</feature>
<dbReference type="PANTHER" id="PTHR43818">
    <property type="entry name" value="BCDNA.GH03377"/>
    <property type="match status" value="1"/>
</dbReference>
<feature type="region of interest" description="Disordered" evidence="3">
    <location>
        <begin position="343"/>
        <end position="367"/>
    </location>
</feature>
<dbReference type="RefSeq" id="WP_344753497.1">
    <property type="nucleotide sequence ID" value="NZ_BAABAE010000001.1"/>
</dbReference>
<sequence>MTGTGRVGVGVIGAGVISSQYLENMTAFPDLEVLFVADLDLDRARGQAEKYGVPAVGGVDELLAQPGIEIVVNLTMPSEHVAIARRALHAGKNVWTEKPFALDRESGRELLEEADRLGLRVACAPDTFLGAGIQTALRTISDGAIGRALTGLALMQSPGPESWHPSPEYLFQAGGGPLFDMGPYYLTALVQTFGPARKVTAAASTSRERRVIGSGPRQGVEFPVAVPTHHGALIEFGGGASAQVVFSFQSHRVRNGFVEISGEDGTIVFPDPNTFEGDCLLFGEIGDERVVPAVGSRATRGTGVLELAQAIRAGRPERAPGEQAFHVLDIMVAIAESAQKGESVGIESSFERTPGVPAEWDPARATL</sequence>
<evidence type="ECO:0000256" key="2">
    <source>
        <dbReference type="ARBA" id="ARBA00023027"/>
    </source>
</evidence>
<dbReference type="Gene3D" id="3.40.50.720">
    <property type="entry name" value="NAD(P)-binding Rossmann-like Domain"/>
    <property type="match status" value="1"/>
</dbReference>
<dbReference type="InterPro" id="IPR036291">
    <property type="entry name" value="NAD(P)-bd_dom_sf"/>
</dbReference>
<dbReference type="InterPro" id="IPR050463">
    <property type="entry name" value="Gfo/Idh/MocA_oxidrdct_glycsds"/>
</dbReference>
<proteinExistence type="predicted"/>
<evidence type="ECO:0000313" key="7">
    <source>
        <dbReference type="Proteomes" id="UP001501004"/>
    </source>
</evidence>
<name>A0ABP7F6C3_9MICO</name>
<reference evidence="7" key="1">
    <citation type="journal article" date="2019" name="Int. J. Syst. Evol. Microbiol.">
        <title>The Global Catalogue of Microorganisms (GCM) 10K type strain sequencing project: providing services to taxonomists for standard genome sequencing and annotation.</title>
        <authorList>
            <consortium name="The Broad Institute Genomics Platform"/>
            <consortium name="The Broad Institute Genome Sequencing Center for Infectious Disease"/>
            <person name="Wu L."/>
            <person name="Ma J."/>
        </authorList>
    </citation>
    <scope>NUCLEOTIDE SEQUENCE [LARGE SCALE GENOMIC DNA]</scope>
    <source>
        <strain evidence="7">JCM 16949</strain>
    </source>
</reference>
<evidence type="ECO:0000259" key="5">
    <source>
        <dbReference type="Pfam" id="PF22725"/>
    </source>
</evidence>
<dbReference type="Gene3D" id="3.30.360.10">
    <property type="entry name" value="Dihydrodipicolinate Reductase, domain 2"/>
    <property type="match status" value="1"/>
</dbReference>
<accession>A0ABP7F6C3</accession>
<keyword evidence="1" id="KW-0560">Oxidoreductase</keyword>
<keyword evidence="7" id="KW-1185">Reference proteome</keyword>
<evidence type="ECO:0000259" key="4">
    <source>
        <dbReference type="Pfam" id="PF01408"/>
    </source>
</evidence>
<dbReference type="Pfam" id="PF01408">
    <property type="entry name" value="GFO_IDH_MocA"/>
    <property type="match status" value="1"/>
</dbReference>
<protein>
    <submittedName>
        <fullName evidence="6">Gfo/Idh/MocA family oxidoreductase</fullName>
    </submittedName>
</protein>
<evidence type="ECO:0000256" key="3">
    <source>
        <dbReference type="SAM" id="MobiDB-lite"/>
    </source>
</evidence>
<keyword evidence="2" id="KW-0520">NAD</keyword>
<evidence type="ECO:0000313" key="6">
    <source>
        <dbReference type="EMBL" id="GAA3732149.1"/>
    </source>
</evidence>
<dbReference type="InterPro" id="IPR055170">
    <property type="entry name" value="GFO_IDH_MocA-like_dom"/>
</dbReference>
<comment type="caution">
    <text evidence="6">The sequence shown here is derived from an EMBL/GenBank/DDBJ whole genome shotgun (WGS) entry which is preliminary data.</text>
</comment>
<dbReference type="SUPFAM" id="SSF51735">
    <property type="entry name" value="NAD(P)-binding Rossmann-fold domains"/>
    <property type="match status" value="1"/>
</dbReference>
<organism evidence="6 7">
    <name type="scientific">Leifsonella bigeumensis</name>
    <dbReference type="NCBI Taxonomy" id="433643"/>
    <lineage>
        <taxon>Bacteria</taxon>
        <taxon>Bacillati</taxon>
        <taxon>Actinomycetota</taxon>
        <taxon>Actinomycetes</taxon>
        <taxon>Micrococcales</taxon>
        <taxon>Microbacteriaceae</taxon>
        <taxon>Leifsonella</taxon>
    </lineage>
</organism>
<dbReference type="PANTHER" id="PTHR43818:SF11">
    <property type="entry name" value="BCDNA.GH03377"/>
    <property type="match status" value="1"/>
</dbReference>
<feature type="domain" description="GFO/IDH/MocA-like oxidoreductase" evidence="5">
    <location>
        <begin position="133"/>
        <end position="268"/>
    </location>
</feature>
<dbReference type="Pfam" id="PF22725">
    <property type="entry name" value="GFO_IDH_MocA_C3"/>
    <property type="match status" value="1"/>
</dbReference>
<dbReference type="SUPFAM" id="SSF55347">
    <property type="entry name" value="Glyceraldehyde-3-phosphate dehydrogenase-like, C-terminal domain"/>
    <property type="match status" value="1"/>
</dbReference>
<dbReference type="EMBL" id="BAABAE010000001">
    <property type="protein sequence ID" value="GAA3732149.1"/>
    <property type="molecule type" value="Genomic_DNA"/>
</dbReference>
<dbReference type="Proteomes" id="UP001501004">
    <property type="component" value="Unassembled WGS sequence"/>
</dbReference>